<sequence>MEASNTKMPEKRIFSYADAVRGRKAASAKEPPDHPGEDAPPRQQTLPDEATHDQAGPSRAVAMNREPTPLEASKADLTLKEVRHCESFPDVKLNSSQVTAEDIKPHISSDGAANISQNLGQDCEPSSIPCPSAAAMMKYRKYPDGRKVANRKTWAEVASPQRKKPEPKGKGPDMGNDAEPGSSGVVSEESTQGGAADVNTLPVVEEAKNDNQPPGTVDPELDAKVEQAIANAIETQKRKQAERKVAMMRALSRGNAM</sequence>
<feature type="region of interest" description="Disordered" evidence="1">
    <location>
        <begin position="1"/>
        <end position="71"/>
    </location>
</feature>
<name>A0AAJ0C4A9_9PEZI</name>
<gene>
    <name evidence="2" type="ORF">QBC33DRAFT_377071</name>
</gene>
<dbReference type="EMBL" id="MU839005">
    <property type="protein sequence ID" value="KAK1768427.1"/>
    <property type="molecule type" value="Genomic_DNA"/>
</dbReference>
<keyword evidence="3" id="KW-1185">Reference proteome</keyword>
<dbReference type="Proteomes" id="UP001244011">
    <property type="component" value="Unassembled WGS sequence"/>
</dbReference>
<evidence type="ECO:0000313" key="2">
    <source>
        <dbReference type="EMBL" id="KAK1768427.1"/>
    </source>
</evidence>
<dbReference type="RefSeq" id="XP_060284640.1">
    <property type="nucleotide sequence ID" value="XM_060424028.1"/>
</dbReference>
<evidence type="ECO:0000256" key="1">
    <source>
        <dbReference type="SAM" id="MobiDB-lite"/>
    </source>
</evidence>
<protein>
    <submittedName>
        <fullName evidence="2">Uncharacterized protein</fullName>
    </submittedName>
</protein>
<feature type="compositionally biased region" description="Low complexity" evidence="1">
    <location>
        <begin position="181"/>
        <end position="190"/>
    </location>
</feature>
<dbReference type="GeneID" id="85307215"/>
<feature type="region of interest" description="Disordered" evidence="1">
    <location>
        <begin position="109"/>
        <end position="130"/>
    </location>
</feature>
<comment type="caution">
    <text evidence="2">The sequence shown here is derived from an EMBL/GenBank/DDBJ whole genome shotgun (WGS) entry which is preliminary data.</text>
</comment>
<dbReference type="AlphaFoldDB" id="A0AAJ0C4A9"/>
<accession>A0AAJ0C4A9</accession>
<organism evidence="2 3">
    <name type="scientific">Phialemonium atrogriseum</name>
    <dbReference type="NCBI Taxonomy" id="1093897"/>
    <lineage>
        <taxon>Eukaryota</taxon>
        <taxon>Fungi</taxon>
        <taxon>Dikarya</taxon>
        <taxon>Ascomycota</taxon>
        <taxon>Pezizomycotina</taxon>
        <taxon>Sordariomycetes</taxon>
        <taxon>Sordariomycetidae</taxon>
        <taxon>Cephalothecales</taxon>
        <taxon>Cephalothecaceae</taxon>
        <taxon>Phialemonium</taxon>
    </lineage>
</organism>
<proteinExistence type="predicted"/>
<feature type="compositionally biased region" description="Basic and acidic residues" evidence="1">
    <location>
        <begin position="30"/>
        <end position="40"/>
    </location>
</feature>
<reference evidence="2" key="1">
    <citation type="submission" date="2023-06" db="EMBL/GenBank/DDBJ databases">
        <title>Genome-scale phylogeny and comparative genomics of the fungal order Sordariales.</title>
        <authorList>
            <consortium name="Lawrence Berkeley National Laboratory"/>
            <person name="Hensen N."/>
            <person name="Bonometti L."/>
            <person name="Westerberg I."/>
            <person name="Brannstrom I.O."/>
            <person name="Guillou S."/>
            <person name="Cros-Aarteil S."/>
            <person name="Calhoun S."/>
            <person name="Haridas S."/>
            <person name="Kuo A."/>
            <person name="Mondo S."/>
            <person name="Pangilinan J."/>
            <person name="Riley R."/>
            <person name="Labutti K."/>
            <person name="Andreopoulos B."/>
            <person name="Lipzen A."/>
            <person name="Chen C."/>
            <person name="Yanf M."/>
            <person name="Daum C."/>
            <person name="Ng V."/>
            <person name="Clum A."/>
            <person name="Steindorff A."/>
            <person name="Ohm R."/>
            <person name="Martin F."/>
            <person name="Silar P."/>
            <person name="Natvig D."/>
            <person name="Lalanne C."/>
            <person name="Gautier V."/>
            <person name="Ament-Velasquez S.L."/>
            <person name="Kruys A."/>
            <person name="Hutchinson M.I."/>
            <person name="Powell A.J."/>
            <person name="Barry K."/>
            <person name="Miller A.N."/>
            <person name="Grigoriev I.V."/>
            <person name="Debuchy R."/>
            <person name="Gladieux P."/>
            <person name="Thoren M.H."/>
            <person name="Johannesson H."/>
        </authorList>
    </citation>
    <scope>NUCLEOTIDE SEQUENCE</scope>
    <source>
        <strain evidence="2">8032-3</strain>
    </source>
</reference>
<evidence type="ECO:0000313" key="3">
    <source>
        <dbReference type="Proteomes" id="UP001244011"/>
    </source>
</evidence>
<feature type="region of interest" description="Disordered" evidence="1">
    <location>
        <begin position="143"/>
        <end position="219"/>
    </location>
</feature>